<dbReference type="InterPro" id="IPR022552">
    <property type="entry name" value="UPF_Ycf55"/>
</dbReference>
<accession>A0A7J7NUU3</accession>
<evidence type="ECO:0000313" key="1">
    <source>
        <dbReference type="EMBL" id="KAF6170752.1"/>
    </source>
</evidence>
<evidence type="ECO:0000313" key="2">
    <source>
        <dbReference type="Proteomes" id="UP000541444"/>
    </source>
</evidence>
<dbReference type="OrthoDB" id="1739515at2759"/>
<sequence>MCAREPDDKVKSSAGIDGKSNTYCPTFETTYEYQRSFSSCCLGTLMDLEKVTPSNWTPVVDDLLLIIGVFLTYMAGIIPSQKAYSSSRQIVSNYDAVTANLTSLGSDMSSEFNPMEGSCYDLKFLVQHGVDILEDLVITLSDGITGLYLELISVDSDMSSEMSRLGLDLCSLSTRALQRLRNEVALDRWLHQNIESIVSMYEDRFDLWTFQIQPLERPDINQSEERLLLEFSDITMPFIRSAVEKISSAISFFLVCLTGRSSSRLPFQDEFDDYEFSCPFLFDDDDLTDPGLSTVAQGITIETSLKNCKASMKFTLVEEEGYGVSIFHKESTEEDGKGTAYWYDGDSTIGHRLYKEITKVEFVKMKGKGRLTQPTNSYQCIIVTEVESFKQIGL</sequence>
<dbReference type="EMBL" id="JACGCM010000560">
    <property type="protein sequence ID" value="KAF6170752.1"/>
    <property type="molecule type" value="Genomic_DNA"/>
</dbReference>
<dbReference type="Pfam" id="PF12452">
    <property type="entry name" value="DUF3685"/>
    <property type="match status" value="1"/>
</dbReference>
<comment type="caution">
    <text evidence="1">The sequence shown here is derived from an EMBL/GenBank/DDBJ whole genome shotgun (WGS) entry which is preliminary data.</text>
</comment>
<reference evidence="1 2" key="1">
    <citation type="journal article" date="2020" name="IScience">
        <title>Genome Sequencing of the Endangered Kingdonia uniflora (Circaeasteraceae, Ranunculales) Reveals Potential Mechanisms of Evolutionary Specialization.</title>
        <authorList>
            <person name="Sun Y."/>
            <person name="Deng T."/>
            <person name="Zhang A."/>
            <person name="Moore M.J."/>
            <person name="Landis J.B."/>
            <person name="Lin N."/>
            <person name="Zhang H."/>
            <person name="Zhang X."/>
            <person name="Huang J."/>
            <person name="Zhang X."/>
            <person name="Sun H."/>
            <person name="Wang H."/>
        </authorList>
    </citation>
    <scope>NUCLEOTIDE SEQUENCE [LARGE SCALE GENOMIC DNA]</scope>
    <source>
        <strain evidence="1">TB1705</strain>
        <tissue evidence="1">Leaf</tissue>
    </source>
</reference>
<proteinExistence type="predicted"/>
<dbReference type="PANTHER" id="PTHR36807:SF2">
    <property type="entry name" value="PHOSPHOGLYCOLATE PHOSPHATASE"/>
    <property type="match status" value="1"/>
</dbReference>
<dbReference type="AlphaFoldDB" id="A0A7J7NUU3"/>
<gene>
    <name evidence="1" type="ORF">GIB67_015704</name>
</gene>
<keyword evidence="2" id="KW-1185">Reference proteome</keyword>
<protein>
    <submittedName>
        <fullName evidence="1">Uncharacterized protein</fullName>
    </submittedName>
</protein>
<dbReference type="Proteomes" id="UP000541444">
    <property type="component" value="Unassembled WGS sequence"/>
</dbReference>
<name>A0A7J7NUU3_9MAGN</name>
<organism evidence="1 2">
    <name type="scientific">Kingdonia uniflora</name>
    <dbReference type="NCBI Taxonomy" id="39325"/>
    <lineage>
        <taxon>Eukaryota</taxon>
        <taxon>Viridiplantae</taxon>
        <taxon>Streptophyta</taxon>
        <taxon>Embryophyta</taxon>
        <taxon>Tracheophyta</taxon>
        <taxon>Spermatophyta</taxon>
        <taxon>Magnoliopsida</taxon>
        <taxon>Ranunculales</taxon>
        <taxon>Circaeasteraceae</taxon>
        <taxon>Kingdonia</taxon>
    </lineage>
</organism>
<dbReference type="PANTHER" id="PTHR36807">
    <property type="entry name" value="PHOSPHOGLYCOLATE PHOSPHATASE"/>
    <property type="match status" value="1"/>
</dbReference>